<dbReference type="EMBL" id="AZFH01000027">
    <property type="protein sequence ID" value="KRL82027.1"/>
    <property type="molecule type" value="Genomic_DNA"/>
</dbReference>
<feature type="transmembrane region" description="Helical" evidence="5">
    <location>
        <begin position="201"/>
        <end position="221"/>
    </location>
</feature>
<dbReference type="PATRIC" id="fig|1423740.3.peg.1351"/>
<comment type="caution">
    <text evidence="6">The sequence shown here is derived from an EMBL/GenBank/DDBJ whole genome shotgun (WGS) entry which is preliminary data.</text>
</comment>
<feature type="transmembrane region" description="Helical" evidence="5">
    <location>
        <begin position="79"/>
        <end position="100"/>
    </location>
</feature>
<sequence length="222" mass="25196">MKFKLNPTIMLLLLLSQGLCLAFIKSISYNLLVLLLSLGYLAYHKANFKTIGLVFLITFPLSLGSFLSFYYFGQGARVYLAWIYASRIYAYLSLGMLLTLTTKIDVLLISLEQHLHLPQAFVYGGLAAMNMLSRIKKQLGVIKYSAQIRGKSYHYYQPGLYLRVIITALTWSRDSAQAMRALGFVEKGPRTQEKADVLPKWQWAFLGGTSLLPLVVVIFHWL</sequence>
<keyword evidence="2 5" id="KW-0812">Transmembrane</keyword>
<dbReference type="CDD" id="cd16914">
    <property type="entry name" value="EcfT"/>
    <property type="match status" value="1"/>
</dbReference>
<reference evidence="6 7" key="1">
    <citation type="journal article" date="2015" name="Genome Announc.">
        <title>Expanding the biotechnology potential of lactobacilli through comparative genomics of 213 strains and associated genera.</title>
        <authorList>
            <person name="Sun Z."/>
            <person name="Harris H.M."/>
            <person name="McCann A."/>
            <person name="Guo C."/>
            <person name="Argimon S."/>
            <person name="Zhang W."/>
            <person name="Yang X."/>
            <person name="Jeffery I.B."/>
            <person name="Cooney J.C."/>
            <person name="Kagawa T.F."/>
            <person name="Liu W."/>
            <person name="Song Y."/>
            <person name="Salvetti E."/>
            <person name="Wrobel A."/>
            <person name="Rasinkangas P."/>
            <person name="Parkhill J."/>
            <person name="Rea M.C."/>
            <person name="O'Sullivan O."/>
            <person name="Ritari J."/>
            <person name="Douillard F.P."/>
            <person name="Paul Ross R."/>
            <person name="Yang R."/>
            <person name="Briner A.E."/>
            <person name="Felis G.E."/>
            <person name="de Vos W.M."/>
            <person name="Barrangou R."/>
            <person name="Klaenhammer T.R."/>
            <person name="Caufield P.W."/>
            <person name="Cui Y."/>
            <person name="Zhang H."/>
            <person name="O'Toole P.W."/>
        </authorList>
    </citation>
    <scope>NUCLEOTIDE SEQUENCE [LARGE SCALE GENOMIC DNA]</scope>
    <source>
        <strain evidence="6 7">DSM 15833</strain>
    </source>
</reference>
<name>A0A0R1TXY1_9LACO</name>
<evidence type="ECO:0000313" key="6">
    <source>
        <dbReference type="EMBL" id="KRL82027.1"/>
    </source>
</evidence>
<feature type="transmembrane region" description="Helical" evidence="5">
    <location>
        <begin position="115"/>
        <end position="132"/>
    </location>
</feature>
<evidence type="ECO:0000256" key="1">
    <source>
        <dbReference type="ARBA" id="ARBA00004141"/>
    </source>
</evidence>
<dbReference type="GO" id="GO:0005886">
    <property type="term" value="C:plasma membrane"/>
    <property type="evidence" value="ECO:0007669"/>
    <property type="project" value="UniProtKB-ARBA"/>
</dbReference>
<organism evidence="6 7">
    <name type="scientific">Ligilactobacillus equi DSM 15833 = JCM 10991</name>
    <dbReference type="NCBI Taxonomy" id="1423740"/>
    <lineage>
        <taxon>Bacteria</taxon>
        <taxon>Bacillati</taxon>
        <taxon>Bacillota</taxon>
        <taxon>Bacilli</taxon>
        <taxon>Lactobacillales</taxon>
        <taxon>Lactobacillaceae</taxon>
        <taxon>Ligilactobacillus</taxon>
    </lineage>
</organism>
<evidence type="ECO:0000313" key="7">
    <source>
        <dbReference type="Proteomes" id="UP000051048"/>
    </source>
</evidence>
<accession>A0A0R1TXY1</accession>
<evidence type="ECO:0000256" key="2">
    <source>
        <dbReference type="ARBA" id="ARBA00022692"/>
    </source>
</evidence>
<dbReference type="InterPro" id="IPR003339">
    <property type="entry name" value="ABC/ECF_trnsptr_transmembrane"/>
</dbReference>
<dbReference type="OrthoDB" id="92887at2"/>
<dbReference type="Proteomes" id="UP000051048">
    <property type="component" value="Unassembled WGS sequence"/>
</dbReference>
<evidence type="ECO:0000256" key="4">
    <source>
        <dbReference type="ARBA" id="ARBA00023136"/>
    </source>
</evidence>
<gene>
    <name evidence="6" type="ORF">FC36_GL001251</name>
</gene>
<dbReference type="AlphaFoldDB" id="A0A0R1TXY1"/>
<dbReference type="RefSeq" id="WP_025020787.1">
    <property type="nucleotide sequence ID" value="NZ_AZFH01000027.1"/>
</dbReference>
<keyword evidence="4 5" id="KW-0472">Membrane</keyword>
<comment type="subcellular location">
    <subcellularLocation>
        <location evidence="1">Membrane</location>
        <topology evidence="1">Multi-pass membrane protein</topology>
    </subcellularLocation>
</comment>
<evidence type="ECO:0000256" key="5">
    <source>
        <dbReference type="SAM" id="Phobius"/>
    </source>
</evidence>
<keyword evidence="3 5" id="KW-1133">Transmembrane helix</keyword>
<evidence type="ECO:0000256" key="3">
    <source>
        <dbReference type="ARBA" id="ARBA00022989"/>
    </source>
</evidence>
<dbReference type="Pfam" id="PF02361">
    <property type="entry name" value="CbiQ"/>
    <property type="match status" value="1"/>
</dbReference>
<proteinExistence type="predicted"/>
<protein>
    <submittedName>
        <fullName evidence="6">ABC transporter, permease protein</fullName>
    </submittedName>
</protein>
<feature type="transmembrane region" description="Helical" evidence="5">
    <location>
        <begin position="50"/>
        <end position="72"/>
    </location>
</feature>
<dbReference type="STRING" id="1423740.FC36_GL001251"/>